<dbReference type="GO" id="GO:0005634">
    <property type="term" value="C:nucleus"/>
    <property type="evidence" value="ECO:0007669"/>
    <property type="project" value="UniProtKB-SubCell"/>
</dbReference>
<dbReference type="InterPro" id="IPR046831">
    <property type="entry name" value="Calmodulin_bind_N"/>
</dbReference>
<accession>A0A161ZS83</accession>
<reference evidence="13" key="2">
    <citation type="submission" date="2022-03" db="EMBL/GenBank/DDBJ databases">
        <title>Draft title - Genomic analysis of global carrot germplasm unveils the trajectory of domestication and the origin of high carotenoid orange carrot.</title>
        <authorList>
            <person name="Iorizzo M."/>
            <person name="Ellison S."/>
            <person name="Senalik D."/>
            <person name="Macko-Podgorni A."/>
            <person name="Grzebelus D."/>
            <person name="Bostan H."/>
            <person name="Rolling W."/>
            <person name="Curaba J."/>
            <person name="Simon P."/>
        </authorList>
    </citation>
    <scope>NUCLEOTIDE SEQUENCE</scope>
    <source>
        <tissue evidence="13">Leaf</tissue>
    </source>
</reference>
<keyword evidence="7" id="KW-0539">Nucleus</keyword>
<comment type="subcellular location">
    <subcellularLocation>
        <location evidence="1">Nucleus</location>
    </subcellularLocation>
</comment>
<evidence type="ECO:0000256" key="8">
    <source>
        <dbReference type="SAM" id="MobiDB-lite"/>
    </source>
</evidence>
<dbReference type="EMBL" id="LNRQ01000006">
    <property type="protein sequence ID" value="KZM89420.1"/>
    <property type="molecule type" value="Genomic_DNA"/>
</dbReference>
<evidence type="ECO:0000256" key="2">
    <source>
        <dbReference type="ARBA" id="ARBA00007214"/>
    </source>
</evidence>
<dbReference type="Proteomes" id="UP000077755">
    <property type="component" value="Chromosome 6"/>
</dbReference>
<evidence type="ECO:0000313" key="14">
    <source>
        <dbReference type="Proteomes" id="UP000077755"/>
    </source>
</evidence>
<sequence>MAAAKRFSDHLDSNSDQQNEKRRRTGPRLATVIREVIAGNFMQNFCSALEPMIRRVVQEEVEHGLRRSALRSLSRSSSLRIQAVEPSRLKLGFSDRLALPIFTASKIVDLEKNPLEIILLETRGDRMIQTALAYPIKIEIVVLDGDFPRGDNETWTSKEFEKSIVRERTGKRPLLTGESHVTMRDGAVVLGDFEFTDNSSWIRCRKFRLGARVVQRSCGGVKIQEAISEAFVVKDHRGELYKKHHPPMLEDEVWRLEKIGKDGAFHRKLAAEGINTVQDFLKVSTVEQSKLRTILGVGMSEKMWDVTLKHARDCVLGSKLYIYGGPSYTIILNPICEIVKVVVNGQTYSKQYLSSLNSGYVENMVRSAYANWNSLQEVDGQLNQTPLLTQGDLVDQYQSNSHTIARSLQQHAFFTDEGTSLETAQAECSDLWVETPAFISTAVESGVRYNFPDSPSDGELSPAMPFARGI</sequence>
<dbReference type="Pfam" id="PF20452">
    <property type="entry name" value="Calmod_bind_C"/>
    <property type="match status" value="1"/>
</dbReference>
<feature type="domain" description="Calmodulin binding protein central" evidence="10">
    <location>
        <begin position="248"/>
        <end position="314"/>
    </location>
</feature>
<evidence type="ECO:0000313" key="12">
    <source>
        <dbReference type="EMBL" id="KZM89420.1"/>
    </source>
</evidence>
<organism evidence="12">
    <name type="scientific">Daucus carota subsp. sativus</name>
    <name type="common">Carrot</name>
    <dbReference type="NCBI Taxonomy" id="79200"/>
    <lineage>
        <taxon>Eukaryota</taxon>
        <taxon>Viridiplantae</taxon>
        <taxon>Streptophyta</taxon>
        <taxon>Embryophyta</taxon>
        <taxon>Tracheophyta</taxon>
        <taxon>Spermatophyta</taxon>
        <taxon>Magnoliopsida</taxon>
        <taxon>eudicotyledons</taxon>
        <taxon>Gunneridae</taxon>
        <taxon>Pentapetalae</taxon>
        <taxon>asterids</taxon>
        <taxon>campanulids</taxon>
        <taxon>Apiales</taxon>
        <taxon>Apiaceae</taxon>
        <taxon>Apioideae</taxon>
        <taxon>Scandiceae</taxon>
        <taxon>Daucinae</taxon>
        <taxon>Daucus</taxon>
        <taxon>Daucus sect. Daucus</taxon>
    </lineage>
</organism>
<dbReference type="KEGG" id="dcr:108224862"/>
<dbReference type="GO" id="GO:0080142">
    <property type="term" value="P:regulation of salicylic acid biosynthetic process"/>
    <property type="evidence" value="ECO:0007669"/>
    <property type="project" value="TreeGrafter"/>
</dbReference>
<dbReference type="InterPro" id="IPR046829">
    <property type="entry name" value="Calmod_bind_C"/>
</dbReference>
<keyword evidence="6" id="KW-0804">Transcription</keyword>
<dbReference type="Pfam" id="PF20451">
    <property type="entry name" value="Calmod_bind_M"/>
    <property type="match status" value="1"/>
</dbReference>
<keyword evidence="5" id="KW-0010">Activator</keyword>
<dbReference type="GO" id="GO:0003700">
    <property type="term" value="F:DNA-binding transcription factor activity"/>
    <property type="evidence" value="ECO:0007669"/>
    <property type="project" value="TreeGrafter"/>
</dbReference>
<feature type="domain" description="Calmodulin binding protein-like N-terminal" evidence="9">
    <location>
        <begin position="89"/>
        <end position="236"/>
    </location>
</feature>
<feature type="domain" description="Calmodulin binding protein C-terminal" evidence="11">
    <location>
        <begin position="319"/>
        <end position="378"/>
    </location>
</feature>
<evidence type="ECO:0000256" key="4">
    <source>
        <dbReference type="ARBA" id="ARBA00023125"/>
    </source>
</evidence>
<dbReference type="PANTHER" id="PTHR31713:SF42">
    <property type="entry name" value="PROTEIN SAR DEFICIENT 1"/>
    <property type="match status" value="1"/>
</dbReference>
<evidence type="ECO:0000256" key="5">
    <source>
        <dbReference type="ARBA" id="ARBA00023159"/>
    </source>
</evidence>
<dbReference type="AlphaFoldDB" id="A0A161ZS83"/>
<proteinExistence type="inferred from homology"/>
<evidence type="ECO:0000256" key="7">
    <source>
        <dbReference type="ARBA" id="ARBA00023242"/>
    </source>
</evidence>
<comment type="similarity">
    <text evidence="2">Belongs to the plant ACBP60 protein family.</text>
</comment>
<dbReference type="GO" id="GO:0043565">
    <property type="term" value="F:sequence-specific DNA binding"/>
    <property type="evidence" value="ECO:0007669"/>
    <property type="project" value="TreeGrafter"/>
</dbReference>
<evidence type="ECO:0000256" key="6">
    <source>
        <dbReference type="ARBA" id="ARBA00023163"/>
    </source>
</evidence>
<reference evidence="12" key="1">
    <citation type="journal article" date="2016" name="Nat. Genet.">
        <title>A high-quality carrot genome assembly provides new insights into carotenoid accumulation and asterid genome evolution.</title>
        <authorList>
            <person name="Iorizzo M."/>
            <person name="Ellison S."/>
            <person name="Senalik D."/>
            <person name="Zeng P."/>
            <person name="Satapoomin P."/>
            <person name="Huang J."/>
            <person name="Bowman M."/>
            <person name="Iovene M."/>
            <person name="Sanseverino W."/>
            <person name="Cavagnaro P."/>
            <person name="Yildiz M."/>
            <person name="Macko-Podgorni A."/>
            <person name="Moranska E."/>
            <person name="Grzebelus E."/>
            <person name="Grzebelus D."/>
            <person name="Ashrafi H."/>
            <person name="Zheng Z."/>
            <person name="Cheng S."/>
            <person name="Spooner D."/>
            <person name="Van Deynze A."/>
            <person name="Simon P."/>
        </authorList>
    </citation>
    <scope>NUCLEOTIDE SEQUENCE [LARGE SCALE GENOMIC DNA]</scope>
    <source>
        <tissue evidence="12">Leaf</tissue>
    </source>
</reference>
<dbReference type="PANTHER" id="PTHR31713">
    <property type="entry name" value="OS02G0177800 PROTEIN"/>
    <property type="match status" value="1"/>
</dbReference>
<feature type="compositionally biased region" description="Basic and acidic residues" evidence="8">
    <location>
        <begin position="1"/>
        <end position="13"/>
    </location>
</feature>
<evidence type="ECO:0000259" key="9">
    <source>
        <dbReference type="Pfam" id="PF07887"/>
    </source>
</evidence>
<keyword evidence="14" id="KW-1185">Reference proteome</keyword>
<keyword evidence="4" id="KW-0238">DNA-binding</keyword>
<dbReference type="InterPro" id="IPR046830">
    <property type="entry name" value="Calmod_bind_M"/>
</dbReference>
<dbReference type="OMA" id="DHQIVPV"/>
<evidence type="ECO:0000259" key="11">
    <source>
        <dbReference type="Pfam" id="PF20452"/>
    </source>
</evidence>
<dbReference type="Pfam" id="PF07887">
    <property type="entry name" value="Calmodulin_bind"/>
    <property type="match status" value="1"/>
</dbReference>
<dbReference type="EMBL" id="CP093348">
    <property type="protein sequence ID" value="WOH03391.1"/>
    <property type="molecule type" value="Genomic_DNA"/>
</dbReference>
<dbReference type="Gramene" id="KZM89420">
    <property type="protein sequence ID" value="KZM89420"/>
    <property type="gene ID" value="DCAR_023217"/>
</dbReference>
<gene>
    <name evidence="12" type="ORF">DCAR_023217</name>
    <name evidence="13" type="ORF">DCAR_0622788</name>
</gene>
<evidence type="ECO:0000256" key="3">
    <source>
        <dbReference type="ARBA" id="ARBA00023015"/>
    </source>
</evidence>
<keyword evidence="3" id="KW-0805">Transcription regulation</keyword>
<evidence type="ECO:0000256" key="1">
    <source>
        <dbReference type="ARBA" id="ARBA00004123"/>
    </source>
</evidence>
<evidence type="ECO:0000259" key="10">
    <source>
        <dbReference type="Pfam" id="PF20451"/>
    </source>
</evidence>
<name>A0A161ZS83_DAUCS</name>
<dbReference type="STRING" id="79200.A0A161ZS83"/>
<dbReference type="InterPro" id="IPR012416">
    <property type="entry name" value="CBP60"/>
</dbReference>
<dbReference type="OrthoDB" id="757051at2759"/>
<evidence type="ECO:0000313" key="13">
    <source>
        <dbReference type="EMBL" id="WOH03391.1"/>
    </source>
</evidence>
<protein>
    <submittedName>
        <fullName evidence="12">Uncharacterized protein</fullName>
    </submittedName>
</protein>
<dbReference type="GO" id="GO:0005516">
    <property type="term" value="F:calmodulin binding"/>
    <property type="evidence" value="ECO:0007669"/>
    <property type="project" value="InterPro"/>
</dbReference>
<feature type="region of interest" description="Disordered" evidence="8">
    <location>
        <begin position="1"/>
        <end position="25"/>
    </location>
</feature>